<feature type="chain" id="PRO_5035237358" evidence="1">
    <location>
        <begin position="22"/>
        <end position="57"/>
    </location>
</feature>
<evidence type="ECO:0000256" key="1">
    <source>
        <dbReference type="SAM" id="SignalP"/>
    </source>
</evidence>
<sequence>MVQILTLTAGILLVIINVTQAAPEVFTNSFYVKLNGKHGHQQANEIAKRNGFENVGP</sequence>
<feature type="signal peptide" evidence="1">
    <location>
        <begin position="1"/>
        <end position="21"/>
    </location>
</feature>
<comment type="caution">
    <text evidence="2">The sequence shown here is derived from an EMBL/GenBank/DDBJ whole genome shotgun (WGS) entry which is preliminary data.</text>
</comment>
<dbReference type="EMBL" id="CAJVCH010534736">
    <property type="protein sequence ID" value="CAG7825046.1"/>
    <property type="molecule type" value="Genomic_DNA"/>
</dbReference>
<dbReference type="OrthoDB" id="7608385at2759"/>
<accession>A0A8J2L0P8</accession>
<reference evidence="2" key="1">
    <citation type="submission" date="2021-06" db="EMBL/GenBank/DDBJ databases">
        <authorList>
            <person name="Hodson N. C."/>
            <person name="Mongue J. A."/>
            <person name="Jaron S. K."/>
        </authorList>
    </citation>
    <scope>NUCLEOTIDE SEQUENCE</scope>
</reference>
<protein>
    <submittedName>
        <fullName evidence="2">Uncharacterized protein</fullName>
    </submittedName>
</protein>
<evidence type="ECO:0000313" key="2">
    <source>
        <dbReference type="EMBL" id="CAG7825046.1"/>
    </source>
</evidence>
<dbReference type="Proteomes" id="UP000708208">
    <property type="component" value="Unassembled WGS sequence"/>
</dbReference>
<name>A0A8J2L0P8_9HEXA</name>
<proteinExistence type="predicted"/>
<organism evidence="2 3">
    <name type="scientific">Allacma fusca</name>
    <dbReference type="NCBI Taxonomy" id="39272"/>
    <lineage>
        <taxon>Eukaryota</taxon>
        <taxon>Metazoa</taxon>
        <taxon>Ecdysozoa</taxon>
        <taxon>Arthropoda</taxon>
        <taxon>Hexapoda</taxon>
        <taxon>Collembola</taxon>
        <taxon>Symphypleona</taxon>
        <taxon>Sminthuridae</taxon>
        <taxon>Allacma</taxon>
    </lineage>
</organism>
<keyword evidence="3" id="KW-1185">Reference proteome</keyword>
<evidence type="ECO:0000313" key="3">
    <source>
        <dbReference type="Proteomes" id="UP000708208"/>
    </source>
</evidence>
<gene>
    <name evidence="2" type="ORF">AFUS01_LOCUS35172</name>
</gene>
<keyword evidence="1" id="KW-0732">Signal</keyword>
<feature type="non-terminal residue" evidence="2">
    <location>
        <position position="57"/>
    </location>
</feature>
<dbReference type="AlphaFoldDB" id="A0A8J2L0P8"/>